<proteinExistence type="predicted"/>
<protein>
    <submittedName>
        <fullName evidence="1">Uncharacterized protein</fullName>
    </submittedName>
</protein>
<dbReference type="EMBL" id="CABFNS010000283">
    <property type="protein sequence ID" value="VUC20824.1"/>
    <property type="molecule type" value="Genomic_DNA"/>
</dbReference>
<dbReference type="Proteomes" id="UP000766486">
    <property type="component" value="Unassembled WGS sequence"/>
</dbReference>
<reference evidence="1 2" key="1">
    <citation type="submission" date="2019-06" db="EMBL/GenBank/DDBJ databases">
        <authorList>
            <person name="Broberg M."/>
        </authorList>
    </citation>
    <scope>NUCLEOTIDE SEQUENCE [LARGE SCALE GENOMIC DNA]</scope>
</reference>
<organism evidence="1 2">
    <name type="scientific">Bionectria ochroleuca</name>
    <name type="common">Gliocladium roseum</name>
    <dbReference type="NCBI Taxonomy" id="29856"/>
    <lineage>
        <taxon>Eukaryota</taxon>
        <taxon>Fungi</taxon>
        <taxon>Dikarya</taxon>
        <taxon>Ascomycota</taxon>
        <taxon>Pezizomycotina</taxon>
        <taxon>Sordariomycetes</taxon>
        <taxon>Hypocreomycetidae</taxon>
        <taxon>Hypocreales</taxon>
        <taxon>Bionectriaceae</taxon>
        <taxon>Clonostachys</taxon>
    </lineage>
</organism>
<gene>
    <name evidence="1" type="ORF">CLO192961_LOCUS34510</name>
</gene>
<keyword evidence="2" id="KW-1185">Reference proteome</keyword>
<evidence type="ECO:0000313" key="2">
    <source>
        <dbReference type="Proteomes" id="UP000766486"/>
    </source>
</evidence>
<sequence>MDGIIPIIQLLYPTDYWSQWPEGSTTRDAMEKAVANLENYLEIKRDTIDLSEHWRAHDPSGDREPLATYLENV</sequence>
<comment type="caution">
    <text evidence="1">The sequence shown here is derived from an EMBL/GenBank/DDBJ whole genome shotgun (WGS) entry which is preliminary data.</text>
</comment>
<name>A0ABY6TQC8_BIOOC</name>
<evidence type="ECO:0000313" key="1">
    <source>
        <dbReference type="EMBL" id="VUC20824.1"/>
    </source>
</evidence>
<accession>A0ABY6TQC8</accession>